<reference evidence="2 3" key="1">
    <citation type="submission" date="2017-12" db="EMBL/GenBank/DDBJ databases">
        <title>Comparative genomics of Botrytis spp.</title>
        <authorList>
            <person name="Valero-Jimenez C.A."/>
            <person name="Tapia P."/>
            <person name="Veloso J."/>
            <person name="Silva-Moreno E."/>
            <person name="Staats M."/>
            <person name="Valdes J.H."/>
            <person name="Van Kan J.A.L."/>
        </authorList>
    </citation>
    <scope>NUCLEOTIDE SEQUENCE [LARGE SCALE GENOMIC DNA]</scope>
    <source>
        <strain evidence="2 3">Be9601</strain>
    </source>
</reference>
<feature type="region of interest" description="Disordered" evidence="1">
    <location>
        <begin position="65"/>
        <end position="102"/>
    </location>
</feature>
<feature type="region of interest" description="Disordered" evidence="1">
    <location>
        <begin position="28"/>
        <end position="48"/>
    </location>
</feature>
<gene>
    <name evidence="2" type="ORF">BELL_0089g00190</name>
</gene>
<dbReference type="AlphaFoldDB" id="A0A4Z1JXE6"/>
<keyword evidence="3" id="KW-1185">Reference proteome</keyword>
<evidence type="ECO:0000256" key="1">
    <source>
        <dbReference type="SAM" id="MobiDB-lite"/>
    </source>
</evidence>
<evidence type="ECO:0000313" key="3">
    <source>
        <dbReference type="Proteomes" id="UP000297229"/>
    </source>
</evidence>
<comment type="caution">
    <text evidence="2">The sequence shown here is derived from an EMBL/GenBank/DDBJ whole genome shotgun (WGS) entry which is preliminary data.</text>
</comment>
<protein>
    <submittedName>
        <fullName evidence="2">Uncharacterized protein</fullName>
    </submittedName>
</protein>
<dbReference type="EMBL" id="PQXM01000089">
    <property type="protein sequence ID" value="TGO77844.1"/>
    <property type="molecule type" value="Genomic_DNA"/>
</dbReference>
<accession>A0A4Z1JXE6</accession>
<name>A0A4Z1JXE6_9HELO</name>
<proteinExistence type="predicted"/>
<organism evidence="2 3">
    <name type="scientific">Botrytis elliptica</name>
    <dbReference type="NCBI Taxonomy" id="278938"/>
    <lineage>
        <taxon>Eukaryota</taxon>
        <taxon>Fungi</taxon>
        <taxon>Dikarya</taxon>
        <taxon>Ascomycota</taxon>
        <taxon>Pezizomycotina</taxon>
        <taxon>Leotiomycetes</taxon>
        <taxon>Helotiales</taxon>
        <taxon>Sclerotiniaceae</taxon>
        <taxon>Botrytis</taxon>
    </lineage>
</organism>
<evidence type="ECO:0000313" key="2">
    <source>
        <dbReference type="EMBL" id="TGO77844.1"/>
    </source>
</evidence>
<sequence>MAASPYISLQINSRLQLKRSAFTSQCSSKGSLAGEEHATIDESENNERGDLWIDKLKVRDCRNRLQDVSEHQTPVFATTTGKSSRLSDKDNPEATPTSPSRT</sequence>
<feature type="compositionally biased region" description="Basic and acidic residues" evidence="1">
    <location>
        <begin position="34"/>
        <end position="48"/>
    </location>
</feature>
<dbReference type="Proteomes" id="UP000297229">
    <property type="component" value="Unassembled WGS sequence"/>
</dbReference>
<feature type="compositionally biased region" description="Polar residues" evidence="1">
    <location>
        <begin position="71"/>
        <end position="84"/>
    </location>
</feature>